<reference evidence="1 2" key="1">
    <citation type="journal article" date="2015" name="Nature">
        <title>rRNA introns, odd ribosomes, and small enigmatic genomes across a large radiation of phyla.</title>
        <authorList>
            <person name="Brown C.T."/>
            <person name="Hug L.A."/>
            <person name="Thomas B.C."/>
            <person name="Sharon I."/>
            <person name="Castelle C.J."/>
            <person name="Singh A."/>
            <person name="Wilkins M.J."/>
            <person name="Williams K.H."/>
            <person name="Banfield J.F."/>
        </authorList>
    </citation>
    <scope>NUCLEOTIDE SEQUENCE [LARGE SCALE GENOMIC DNA]</scope>
</reference>
<name>A0A0G0LZV0_9BACT</name>
<dbReference type="EMBL" id="LBWA01000012">
    <property type="protein sequence ID" value="KKQ97463.1"/>
    <property type="molecule type" value="Genomic_DNA"/>
</dbReference>
<dbReference type="InterPro" id="IPR003737">
    <property type="entry name" value="GlcNAc_PI_deacetylase-related"/>
</dbReference>
<comment type="caution">
    <text evidence="1">The sequence shown here is derived from an EMBL/GenBank/DDBJ whole genome shotgun (WGS) entry which is preliminary data.</text>
</comment>
<protein>
    <recommendedName>
        <fullName evidence="3">PIG-L family deacetylase</fullName>
    </recommendedName>
</protein>
<evidence type="ECO:0000313" key="1">
    <source>
        <dbReference type="EMBL" id="KKQ97463.1"/>
    </source>
</evidence>
<gene>
    <name evidence="1" type="ORF">UT23_C0012G0073</name>
</gene>
<organism evidence="1 2">
    <name type="scientific">Candidatus Woesebacteria bacterium GW2011_GWA1_39_12</name>
    <dbReference type="NCBI Taxonomy" id="1618549"/>
    <lineage>
        <taxon>Bacteria</taxon>
        <taxon>Candidatus Woeseibacteriota</taxon>
    </lineage>
</organism>
<dbReference type="Proteomes" id="UP000034325">
    <property type="component" value="Unassembled WGS sequence"/>
</dbReference>
<dbReference type="Pfam" id="PF02585">
    <property type="entry name" value="PIG-L"/>
    <property type="match status" value="1"/>
</dbReference>
<evidence type="ECO:0008006" key="3">
    <source>
        <dbReference type="Google" id="ProtNLM"/>
    </source>
</evidence>
<proteinExistence type="predicted"/>
<dbReference type="SUPFAM" id="SSF102588">
    <property type="entry name" value="LmbE-like"/>
    <property type="match status" value="1"/>
</dbReference>
<evidence type="ECO:0000313" key="2">
    <source>
        <dbReference type="Proteomes" id="UP000034325"/>
    </source>
</evidence>
<dbReference type="Gene3D" id="3.40.50.10320">
    <property type="entry name" value="LmbE-like"/>
    <property type="match status" value="1"/>
</dbReference>
<dbReference type="InterPro" id="IPR024078">
    <property type="entry name" value="LmbE-like_dom_sf"/>
</dbReference>
<dbReference type="AlphaFoldDB" id="A0A0G0LZV0"/>
<sequence>MNSLINKIVKKNIHCYFISPHFDDAVLSSGGLMLSLSDKVPISVINVFTKAARGPYTLSARMHLRKNKFKDARMLYTVRNNEDKKVLGKLGVKRINLGFIEALYRKKSIDKTSSLMGKLIPEITHVYPIFRLHVVGENMSGREKELESEISEKLKKLVKKESIVFCPLGLGGHIDHIIVRDVCLKNFKNLVFWFDFPYSEKEPKTFYSLLEEIGLEVFSFKNNLKKKKEMVLGYKSQVMNLFKNKDFSLPPEKFLINKVSN</sequence>
<accession>A0A0G0LZV0</accession>